<dbReference type="SMART" id="SM00245">
    <property type="entry name" value="TSPc"/>
    <property type="match status" value="1"/>
</dbReference>
<dbReference type="GO" id="GO:0030288">
    <property type="term" value="C:outer membrane-bounded periplasmic space"/>
    <property type="evidence" value="ECO:0007669"/>
    <property type="project" value="TreeGrafter"/>
</dbReference>
<dbReference type="OrthoDB" id="9028975at2"/>
<dbReference type="PANTHER" id="PTHR32060">
    <property type="entry name" value="TAIL-SPECIFIC PROTEASE"/>
    <property type="match status" value="1"/>
</dbReference>
<feature type="domain" description="PDZ" evidence="1">
    <location>
        <begin position="78"/>
        <end position="138"/>
    </location>
</feature>
<sequence length="363" mass="38550">MLVLLLAPPTLATEPTPATALPLPAMRALADTYARVRQLRPDAPPPEQLLLGAMNGMLRGWADDDSAVWSPEDLARQSAAASKGSRGLGWAIGVRDGHLVVEHLHPRGPAAQAGLRVGDRLIALNGQGPSLGAAQRQAWTDAESLHVTVWRPSAETLLSVRLQAADLPAPTWQLRRSAPGVLHLTPPDWQATAATDLARQLDAAQREAPFRRLVLDLRGHSGGVLSAAADVAAMFLPEGSPVAALQPLAGGAAEPLQGKAPQRSSPAWRTLPLVVRVDESTAAGAELVAAALQDAGRATVVGRPTLGHTRIRTLSALPEGYALSLVTHRWVRPNTERAQRDAGVQPDWPLHSDAELDTWLIVR</sequence>
<dbReference type="Pfam" id="PF03572">
    <property type="entry name" value="Peptidase_S41"/>
    <property type="match status" value="1"/>
</dbReference>
<reference evidence="2 3" key="1">
    <citation type="submission" date="2019-01" db="EMBL/GenBank/DDBJ databases">
        <authorList>
            <person name="Chen W.-M."/>
        </authorList>
    </citation>
    <scope>NUCLEOTIDE SEQUENCE [LARGE SCALE GENOMIC DNA]</scope>
    <source>
        <strain evidence="2 3">CCP-18</strain>
    </source>
</reference>
<dbReference type="PROSITE" id="PS50106">
    <property type="entry name" value="PDZ"/>
    <property type="match status" value="1"/>
</dbReference>
<evidence type="ECO:0000313" key="3">
    <source>
        <dbReference type="Proteomes" id="UP000288587"/>
    </source>
</evidence>
<organism evidence="2 3">
    <name type="scientific">Inhella crocodyli</name>
    <dbReference type="NCBI Taxonomy" id="2499851"/>
    <lineage>
        <taxon>Bacteria</taxon>
        <taxon>Pseudomonadati</taxon>
        <taxon>Pseudomonadota</taxon>
        <taxon>Betaproteobacteria</taxon>
        <taxon>Burkholderiales</taxon>
        <taxon>Sphaerotilaceae</taxon>
        <taxon>Inhella</taxon>
    </lineage>
</organism>
<dbReference type="InterPro" id="IPR001478">
    <property type="entry name" value="PDZ"/>
</dbReference>
<dbReference type="InterPro" id="IPR005151">
    <property type="entry name" value="Tail-specific_protease"/>
</dbReference>
<dbReference type="Pfam" id="PF17820">
    <property type="entry name" value="PDZ_6"/>
    <property type="match status" value="1"/>
</dbReference>
<dbReference type="Gene3D" id="2.30.42.10">
    <property type="match status" value="1"/>
</dbReference>
<keyword evidence="3" id="KW-1185">Reference proteome</keyword>
<evidence type="ECO:0000259" key="1">
    <source>
        <dbReference type="PROSITE" id="PS50106"/>
    </source>
</evidence>
<dbReference type="Gene3D" id="3.90.226.10">
    <property type="entry name" value="2-enoyl-CoA Hydratase, Chain A, domain 1"/>
    <property type="match status" value="1"/>
</dbReference>
<accession>A0A3S2XUF7</accession>
<dbReference type="EMBL" id="SACM01000003">
    <property type="protein sequence ID" value="RVT84997.1"/>
    <property type="molecule type" value="Genomic_DNA"/>
</dbReference>
<dbReference type="RefSeq" id="WP_127683399.1">
    <property type="nucleotide sequence ID" value="NZ_SACM01000003.1"/>
</dbReference>
<comment type="caution">
    <text evidence="2">The sequence shown here is derived from an EMBL/GenBank/DDBJ whole genome shotgun (WGS) entry which is preliminary data.</text>
</comment>
<protein>
    <recommendedName>
        <fullName evidence="1">PDZ domain-containing protein</fullName>
    </recommendedName>
</protein>
<dbReference type="InterPro" id="IPR041489">
    <property type="entry name" value="PDZ_6"/>
</dbReference>
<dbReference type="SUPFAM" id="SSF50156">
    <property type="entry name" value="PDZ domain-like"/>
    <property type="match status" value="1"/>
</dbReference>
<dbReference type="Gene3D" id="3.30.750.44">
    <property type="match status" value="1"/>
</dbReference>
<dbReference type="AlphaFoldDB" id="A0A3S2XUF7"/>
<dbReference type="GO" id="GO:0008236">
    <property type="term" value="F:serine-type peptidase activity"/>
    <property type="evidence" value="ECO:0007669"/>
    <property type="project" value="InterPro"/>
</dbReference>
<dbReference type="GO" id="GO:0007165">
    <property type="term" value="P:signal transduction"/>
    <property type="evidence" value="ECO:0007669"/>
    <property type="project" value="TreeGrafter"/>
</dbReference>
<dbReference type="SUPFAM" id="SSF52096">
    <property type="entry name" value="ClpP/crotonase"/>
    <property type="match status" value="1"/>
</dbReference>
<dbReference type="PANTHER" id="PTHR32060:SF30">
    <property type="entry name" value="CARBOXY-TERMINAL PROCESSING PROTEASE CTPA"/>
    <property type="match status" value="1"/>
</dbReference>
<evidence type="ECO:0000313" key="2">
    <source>
        <dbReference type="EMBL" id="RVT84997.1"/>
    </source>
</evidence>
<dbReference type="InterPro" id="IPR036034">
    <property type="entry name" value="PDZ_sf"/>
</dbReference>
<dbReference type="Proteomes" id="UP000288587">
    <property type="component" value="Unassembled WGS sequence"/>
</dbReference>
<proteinExistence type="predicted"/>
<dbReference type="SMART" id="SM00228">
    <property type="entry name" value="PDZ"/>
    <property type="match status" value="1"/>
</dbReference>
<gene>
    <name evidence="2" type="ORF">EOD73_12830</name>
</gene>
<dbReference type="InterPro" id="IPR029045">
    <property type="entry name" value="ClpP/crotonase-like_dom_sf"/>
</dbReference>
<name>A0A3S2XUF7_9BURK</name>
<dbReference type="GO" id="GO:0004175">
    <property type="term" value="F:endopeptidase activity"/>
    <property type="evidence" value="ECO:0007669"/>
    <property type="project" value="TreeGrafter"/>
</dbReference>
<dbReference type="GO" id="GO:0006508">
    <property type="term" value="P:proteolysis"/>
    <property type="evidence" value="ECO:0007669"/>
    <property type="project" value="InterPro"/>
</dbReference>